<dbReference type="AlphaFoldDB" id="A0A1H6F4H1"/>
<dbReference type="InterPro" id="IPR013321">
    <property type="entry name" value="Arc_rbn_hlx_hlx"/>
</dbReference>
<name>A0A1H6F4H1_9GAMM</name>
<evidence type="ECO:0000313" key="2">
    <source>
        <dbReference type="Proteomes" id="UP000236724"/>
    </source>
</evidence>
<proteinExistence type="predicted"/>
<dbReference type="OrthoDB" id="9800125at2"/>
<dbReference type="Gene3D" id="1.10.1220.10">
    <property type="entry name" value="Met repressor-like"/>
    <property type="match status" value="1"/>
</dbReference>
<accession>A0A1H6F4H1</accession>
<reference evidence="1 2" key="1">
    <citation type="submission" date="2016-10" db="EMBL/GenBank/DDBJ databases">
        <authorList>
            <person name="de Groot N.N."/>
        </authorList>
    </citation>
    <scope>NUCLEOTIDE SEQUENCE [LARGE SCALE GENOMIC DNA]</scope>
    <source>
        <strain evidence="1">MBHS1</strain>
    </source>
</reference>
<dbReference type="CDD" id="cd22231">
    <property type="entry name" value="RHH_NikR_HicB-like"/>
    <property type="match status" value="1"/>
</dbReference>
<dbReference type="InterPro" id="IPR010985">
    <property type="entry name" value="Ribbon_hlx_hlx"/>
</dbReference>
<sequence length="90" mass="10265">MSSHKITITLESDLLVAVDALVKKHLFPSRSRAIQEAVKEKLDRINHNLLAQECLKLEPDYEKRLADEGLADEGLADEGLEEDFSEWPKY</sequence>
<dbReference type="Proteomes" id="UP000236724">
    <property type="component" value="Unassembled WGS sequence"/>
</dbReference>
<dbReference type="SUPFAM" id="SSF47598">
    <property type="entry name" value="Ribbon-helix-helix"/>
    <property type="match status" value="1"/>
</dbReference>
<dbReference type="GO" id="GO:0006355">
    <property type="term" value="P:regulation of DNA-templated transcription"/>
    <property type="evidence" value="ECO:0007669"/>
    <property type="project" value="InterPro"/>
</dbReference>
<keyword evidence="2" id="KW-1185">Reference proteome</keyword>
<evidence type="ECO:0000313" key="1">
    <source>
        <dbReference type="EMBL" id="SEH05057.1"/>
    </source>
</evidence>
<protein>
    <submittedName>
        <fullName evidence="1">Putative nickel-responsive regulator</fullName>
    </submittedName>
</protein>
<gene>
    <name evidence="1" type="primary">nikR</name>
    <name evidence="1" type="ORF">MBHS_00910</name>
</gene>
<organism evidence="1 2">
    <name type="scientific">Candidatus Venteria ishoeyi</name>
    <dbReference type="NCBI Taxonomy" id="1899563"/>
    <lineage>
        <taxon>Bacteria</taxon>
        <taxon>Pseudomonadati</taxon>
        <taxon>Pseudomonadota</taxon>
        <taxon>Gammaproteobacteria</taxon>
        <taxon>Thiotrichales</taxon>
        <taxon>Thiotrichaceae</taxon>
        <taxon>Venteria</taxon>
    </lineage>
</organism>
<dbReference type="RefSeq" id="WP_103919041.1">
    <property type="nucleotide sequence ID" value="NZ_FMSV02000151.1"/>
</dbReference>
<dbReference type="EMBL" id="FMSV02000151">
    <property type="protein sequence ID" value="SEH05057.1"/>
    <property type="molecule type" value="Genomic_DNA"/>
</dbReference>